<reference evidence="2" key="1">
    <citation type="submission" date="2022-01" db="EMBL/GenBank/DDBJ databases">
        <title>Paenibacillus spongiae sp. nov., isolated from marine sponge.</title>
        <authorList>
            <person name="Li Z."/>
            <person name="Zhang M."/>
        </authorList>
    </citation>
    <scope>NUCLEOTIDE SEQUENCE</scope>
    <source>
        <strain evidence="2">PHS-Z3</strain>
    </source>
</reference>
<feature type="domain" description="ABM" evidence="1">
    <location>
        <begin position="4"/>
        <end position="92"/>
    </location>
</feature>
<dbReference type="InterPro" id="IPR011008">
    <property type="entry name" value="Dimeric_a/b-barrel"/>
</dbReference>
<evidence type="ECO:0000313" key="3">
    <source>
        <dbReference type="Proteomes" id="UP001057877"/>
    </source>
</evidence>
<keyword evidence="3" id="KW-1185">Reference proteome</keyword>
<dbReference type="InterPro" id="IPR007138">
    <property type="entry name" value="ABM_dom"/>
</dbReference>
<accession>A0ABY5S970</accession>
<evidence type="ECO:0000313" key="2">
    <source>
        <dbReference type="EMBL" id="UVI30467.1"/>
    </source>
</evidence>
<evidence type="ECO:0000259" key="1">
    <source>
        <dbReference type="PROSITE" id="PS51725"/>
    </source>
</evidence>
<dbReference type="EMBL" id="CP091430">
    <property type="protein sequence ID" value="UVI30467.1"/>
    <property type="molecule type" value="Genomic_DNA"/>
</dbReference>
<dbReference type="SUPFAM" id="SSF54909">
    <property type="entry name" value="Dimeric alpha+beta barrel"/>
    <property type="match status" value="1"/>
</dbReference>
<organism evidence="2 3">
    <name type="scientific">Paenibacillus spongiae</name>
    <dbReference type="NCBI Taxonomy" id="2909671"/>
    <lineage>
        <taxon>Bacteria</taxon>
        <taxon>Bacillati</taxon>
        <taxon>Bacillota</taxon>
        <taxon>Bacilli</taxon>
        <taxon>Bacillales</taxon>
        <taxon>Paenibacillaceae</taxon>
        <taxon>Paenibacillus</taxon>
    </lineage>
</organism>
<sequence length="100" mass="10916">MNKFAMYGKLTAHPGQGDALVQMMLEAANLLDSAEGCELYIINVAEDDPDAIWVTELWRDAEAHAESLKNENVLALIQRCRPLIAGVEPVKLRPVGGKGI</sequence>
<protein>
    <submittedName>
        <fullName evidence="2">Antibiotic biosynthesis monooxygenase</fullName>
    </submittedName>
</protein>
<name>A0ABY5S970_9BACL</name>
<keyword evidence="2" id="KW-0503">Monooxygenase</keyword>
<dbReference type="RefSeq" id="WP_258386531.1">
    <property type="nucleotide sequence ID" value="NZ_CP091430.1"/>
</dbReference>
<proteinExistence type="predicted"/>
<keyword evidence="2" id="KW-0560">Oxidoreductase</keyword>
<dbReference type="Pfam" id="PF03992">
    <property type="entry name" value="ABM"/>
    <property type="match status" value="1"/>
</dbReference>
<gene>
    <name evidence="2" type="ORF">L1F29_00815</name>
</gene>
<dbReference type="Gene3D" id="3.30.70.100">
    <property type="match status" value="1"/>
</dbReference>
<dbReference type="Proteomes" id="UP001057877">
    <property type="component" value="Chromosome"/>
</dbReference>
<dbReference type="PROSITE" id="PS51725">
    <property type="entry name" value="ABM"/>
    <property type="match status" value="1"/>
</dbReference>
<dbReference type="GO" id="GO:0004497">
    <property type="term" value="F:monooxygenase activity"/>
    <property type="evidence" value="ECO:0007669"/>
    <property type="project" value="UniProtKB-KW"/>
</dbReference>